<name>A0A846W8Y7_9NOCA</name>
<keyword evidence="2" id="KW-0238">DNA-binding</keyword>
<dbReference type="InterPro" id="IPR000835">
    <property type="entry name" value="HTH_MarR-typ"/>
</dbReference>
<evidence type="ECO:0000256" key="3">
    <source>
        <dbReference type="ARBA" id="ARBA00023163"/>
    </source>
</evidence>
<dbReference type="PANTHER" id="PTHR39515">
    <property type="entry name" value="CONSERVED PROTEIN"/>
    <property type="match status" value="1"/>
</dbReference>
<dbReference type="InterPro" id="IPR052526">
    <property type="entry name" value="HTH-type_Bedaq_tolerance"/>
</dbReference>
<evidence type="ECO:0000256" key="2">
    <source>
        <dbReference type="ARBA" id="ARBA00023125"/>
    </source>
</evidence>
<dbReference type="InterPro" id="IPR011991">
    <property type="entry name" value="ArsR-like_HTH"/>
</dbReference>
<dbReference type="Pfam" id="PF01047">
    <property type="entry name" value="MarR"/>
    <property type="match status" value="1"/>
</dbReference>
<keyword evidence="6" id="KW-1185">Reference proteome</keyword>
<proteinExistence type="predicted"/>
<dbReference type="EMBL" id="JAAXOM010000004">
    <property type="protein sequence ID" value="NKX89154.1"/>
    <property type="molecule type" value="Genomic_DNA"/>
</dbReference>
<dbReference type="InterPro" id="IPR036388">
    <property type="entry name" value="WH-like_DNA-bd_sf"/>
</dbReference>
<dbReference type="PROSITE" id="PS50995">
    <property type="entry name" value="HTH_MARR_2"/>
    <property type="match status" value="1"/>
</dbReference>
<dbReference type="GO" id="GO:0003700">
    <property type="term" value="F:DNA-binding transcription factor activity"/>
    <property type="evidence" value="ECO:0007669"/>
    <property type="project" value="InterPro"/>
</dbReference>
<dbReference type="AlphaFoldDB" id="A0A846W8Y7"/>
<comment type="caution">
    <text evidence="5">The sequence shown here is derived from an EMBL/GenBank/DDBJ whole genome shotgun (WGS) entry which is preliminary data.</text>
</comment>
<dbReference type="SUPFAM" id="SSF46785">
    <property type="entry name" value="Winged helix' DNA-binding domain"/>
    <property type="match status" value="1"/>
</dbReference>
<accession>A0A846W8Y7</accession>
<dbReference type="PROSITE" id="PS01117">
    <property type="entry name" value="HTH_MARR_1"/>
    <property type="match status" value="1"/>
</dbReference>
<dbReference type="GO" id="GO:0003677">
    <property type="term" value="F:DNA binding"/>
    <property type="evidence" value="ECO:0007669"/>
    <property type="project" value="UniProtKB-KW"/>
</dbReference>
<organism evidence="5 6">
    <name type="scientific">Nocardia coubleae</name>
    <dbReference type="NCBI Taxonomy" id="356147"/>
    <lineage>
        <taxon>Bacteria</taxon>
        <taxon>Bacillati</taxon>
        <taxon>Actinomycetota</taxon>
        <taxon>Actinomycetes</taxon>
        <taxon>Mycobacteriales</taxon>
        <taxon>Nocardiaceae</taxon>
        <taxon>Nocardia</taxon>
    </lineage>
</organism>
<evidence type="ECO:0000313" key="6">
    <source>
        <dbReference type="Proteomes" id="UP000572007"/>
    </source>
</evidence>
<sequence>MQVKGDVVTEFDPAIDTIAVQLVRLHRLRDRALAQMKDRSGIEPAGFVVLFRLVCDGPMRSGALAEAVNSDASTVSRQVAQLVERGLVVRTADPDDGRATVLQATDYGCETADRIRERRRESIAIVTKDWPEPDREHFAALLTRFVEDYDRARPLLLTLNPSENES</sequence>
<evidence type="ECO:0000313" key="5">
    <source>
        <dbReference type="EMBL" id="NKX89154.1"/>
    </source>
</evidence>
<feature type="domain" description="HTH marR-type" evidence="4">
    <location>
        <begin position="15"/>
        <end position="147"/>
    </location>
</feature>
<gene>
    <name evidence="5" type="ORF">HGA10_17790</name>
</gene>
<keyword evidence="3" id="KW-0804">Transcription</keyword>
<evidence type="ECO:0000259" key="4">
    <source>
        <dbReference type="PROSITE" id="PS50995"/>
    </source>
</evidence>
<dbReference type="InterPro" id="IPR023187">
    <property type="entry name" value="Tscrpt_reg_MarR-type_CS"/>
</dbReference>
<dbReference type="PANTHER" id="PTHR39515:SF2">
    <property type="entry name" value="HTH-TYPE TRANSCRIPTIONAL REGULATOR RV0880"/>
    <property type="match status" value="1"/>
</dbReference>
<keyword evidence="1" id="KW-0805">Transcription regulation</keyword>
<dbReference type="InterPro" id="IPR036390">
    <property type="entry name" value="WH_DNA-bd_sf"/>
</dbReference>
<dbReference type="Gene3D" id="1.10.10.10">
    <property type="entry name" value="Winged helix-like DNA-binding domain superfamily/Winged helix DNA-binding domain"/>
    <property type="match status" value="1"/>
</dbReference>
<dbReference type="SMART" id="SM00347">
    <property type="entry name" value="HTH_MARR"/>
    <property type="match status" value="1"/>
</dbReference>
<protein>
    <submittedName>
        <fullName evidence="5">Winged helix-turn-helix transcriptional regulator</fullName>
    </submittedName>
</protein>
<reference evidence="5 6" key="1">
    <citation type="submission" date="2020-04" db="EMBL/GenBank/DDBJ databases">
        <title>MicrobeNet Type strains.</title>
        <authorList>
            <person name="Nicholson A.C."/>
        </authorList>
    </citation>
    <scope>NUCLEOTIDE SEQUENCE [LARGE SCALE GENOMIC DNA]</scope>
    <source>
        <strain evidence="5 6">DSM 44960</strain>
    </source>
</reference>
<dbReference type="CDD" id="cd00090">
    <property type="entry name" value="HTH_ARSR"/>
    <property type="match status" value="1"/>
</dbReference>
<evidence type="ECO:0000256" key="1">
    <source>
        <dbReference type="ARBA" id="ARBA00023015"/>
    </source>
</evidence>
<dbReference type="Proteomes" id="UP000572007">
    <property type="component" value="Unassembled WGS sequence"/>
</dbReference>